<dbReference type="Proteomes" id="UP000054608">
    <property type="component" value="Unassembled WGS sequence"/>
</dbReference>
<dbReference type="OrthoDB" id="9791248at2"/>
<evidence type="ECO:0000256" key="10">
    <source>
        <dbReference type="SAM" id="Phobius"/>
    </source>
</evidence>
<reference evidence="11 12" key="1">
    <citation type="submission" date="2015-11" db="EMBL/GenBank/DDBJ databases">
        <title>Genomic analysis of 38 Legionella species identifies large and diverse effector repertoires.</title>
        <authorList>
            <person name="Burstein D."/>
            <person name="Amaro F."/>
            <person name="Zusman T."/>
            <person name="Lifshitz Z."/>
            <person name="Cohen O."/>
            <person name="Gilbert J.A."/>
            <person name="Pupko T."/>
            <person name="Shuman H.A."/>
            <person name="Segal G."/>
        </authorList>
    </citation>
    <scope>NUCLEOTIDE SEQUENCE [LARGE SCALE GENOMIC DNA]</scope>
    <source>
        <strain evidence="11 12">WA-270A-C2</strain>
    </source>
</reference>
<evidence type="ECO:0000256" key="5">
    <source>
        <dbReference type="ARBA" id="ARBA00022448"/>
    </source>
</evidence>
<gene>
    <name evidence="11" type="primary">pnuC</name>
    <name evidence="11" type="ORF">Lrub_1183</name>
</gene>
<keyword evidence="12" id="KW-1185">Reference proteome</keyword>
<evidence type="ECO:0000256" key="6">
    <source>
        <dbReference type="ARBA" id="ARBA00022475"/>
    </source>
</evidence>
<dbReference type="InterPro" id="IPR006419">
    <property type="entry name" value="NMN_transpt_PnuC"/>
</dbReference>
<sequence length="198" mass="22829">MLLDLSGTLASLLCTYYLIRLNRIAWILGLAANLINGWLYWHNGIYADTLLEVFYLVSTAYGWLKWQQSSEATSREISSLSFNQWLMVGLAFASLYFLIVIGLKRFTSTTVADLDAFTTALSLIAQVLMCHKVLESWLLWLVTDSVYAYLYWLKQLPFHVLLMIVYTGMALTGYWIWIRQQRRHRPSDPVATPLPYNG</sequence>
<dbReference type="EMBL" id="LNYT01000007">
    <property type="protein sequence ID" value="KTD48832.1"/>
    <property type="molecule type" value="Genomic_DNA"/>
</dbReference>
<keyword evidence="8 10" id="KW-1133">Transmembrane helix</keyword>
<feature type="transmembrane region" description="Helical" evidence="10">
    <location>
        <begin position="85"/>
        <end position="103"/>
    </location>
</feature>
<proteinExistence type="inferred from homology"/>
<keyword evidence="6" id="KW-1003">Cell membrane</keyword>
<evidence type="ECO:0000256" key="2">
    <source>
        <dbReference type="ARBA" id="ARBA00004651"/>
    </source>
</evidence>
<keyword evidence="5" id="KW-0813">Transport</keyword>
<evidence type="ECO:0000256" key="7">
    <source>
        <dbReference type="ARBA" id="ARBA00022692"/>
    </source>
</evidence>
<comment type="caution">
    <text evidence="11">The sequence shown here is derived from an EMBL/GenBank/DDBJ whole genome shotgun (WGS) entry which is preliminary data.</text>
</comment>
<feature type="transmembrane region" description="Helical" evidence="10">
    <location>
        <begin position="21"/>
        <end position="39"/>
    </location>
</feature>
<dbReference type="AlphaFoldDB" id="A0A0W0XWQ7"/>
<dbReference type="GO" id="GO:0005886">
    <property type="term" value="C:plasma membrane"/>
    <property type="evidence" value="ECO:0007669"/>
    <property type="project" value="UniProtKB-SubCell"/>
</dbReference>
<dbReference type="STRING" id="458.Lrub_1183"/>
<evidence type="ECO:0000256" key="3">
    <source>
        <dbReference type="ARBA" id="ARBA00006669"/>
    </source>
</evidence>
<comment type="function">
    <text evidence="1">Required for nicotinamide riboside transport across the inner membrane.</text>
</comment>
<comment type="similarity">
    <text evidence="3">Belongs to the nicotinamide ribonucleoside (NR) uptake permease (TC 4.B.1) family.</text>
</comment>
<evidence type="ECO:0000313" key="11">
    <source>
        <dbReference type="EMBL" id="KTD48832.1"/>
    </source>
</evidence>
<dbReference type="NCBIfam" id="TIGR01528">
    <property type="entry name" value="NMN_trans_PnuC"/>
    <property type="match status" value="1"/>
</dbReference>
<dbReference type="GO" id="GO:0034257">
    <property type="term" value="F:nicotinamide riboside transmembrane transporter activity"/>
    <property type="evidence" value="ECO:0007669"/>
    <property type="project" value="InterPro"/>
</dbReference>
<organism evidence="11 12">
    <name type="scientific">Legionella rubrilucens</name>
    <dbReference type="NCBI Taxonomy" id="458"/>
    <lineage>
        <taxon>Bacteria</taxon>
        <taxon>Pseudomonadati</taxon>
        <taxon>Pseudomonadota</taxon>
        <taxon>Gammaproteobacteria</taxon>
        <taxon>Legionellales</taxon>
        <taxon>Legionellaceae</taxon>
        <taxon>Legionella</taxon>
    </lineage>
</organism>
<evidence type="ECO:0000256" key="9">
    <source>
        <dbReference type="ARBA" id="ARBA00023136"/>
    </source>
</evidence>
<keyword evidence="9 10" id="KW-0472">Membrane</keyword>
<dbReference type="PATRIC" id="fig|458.5.peg.1223"/>
<evidence type="ECO:0000256" key="8">
    <source>
        <dbReference type="ARBA" id="ARBA00022989"/>
    </source>
</evidence>
<protein>
    <recommendedName>
        <fullName evidence="4">Nicotinamide riboside transporter PnuC</fullName>
    </recommendedName>
</protein>
<dbReference type="PANTHER" id="PTHR36122:SF2">
    <property type="entry name" value="NICOTINAMIDE RIBOSIDE TRANSPORTER PNUC"/>
    <property type="match status" value="1"/>
</dbReference>
<evidence type="ECO:0000256" key="4">
    <source>
        <dbReference type="ARBA" id="ARBA00017522"/>
    </source>
</evidence>
<comment type="subcellular location">
    <subcellularLocation>
        <location evidence="2">Cell membrane</location>
        <topology evidence="2">Multi-pass membrane protein</topology>
    </subcellularLocation>
</comment>
<dbReference type="PANTHER" id="PTHR36122">
    <property type="entry name" value="NICOTINAMIDE RIBOSIDE TRANSPORTER PNUC"/>
    <property type="match status" value="1"/>
</dbReference>
<name>A0A0W0XWQ7_9GAMM</name>
<evidence type="ECO:0000256" key="1">
    <source>
        <dbReference type="ARBA" id="ARBA00002672"/>
    </source>
</evidence>
<dbReference type="RefSeq" id="WP_058531263.1">
    <property type="nucleotide sequence ID" value="NZ_CAAAIN010000001.1"/>
</dbReference>
<evidence type="ECO:0000313" key="12">
    <source>
        <dbReference type="Proteomes" id="UP000054608"/>
    </source>
</evidence>
<dbReference type="Pfam" id="PF04973">
    <property type="entry name" value="NMN_transporter"/>
    <property type="match status" value="1"/>
</dbReference>
<accession>A0A0W0XWQ7</accession>
<keyword evidence="7 10" id="KW-0812">Transmembrane</keyword>
<feature type="transmembrane region" description="Helical" evidence="10">
    <location>
        <begin position="158"/>
        <end position="177"/>
    </location>
</feature>